<dbReference type="InterPro" id="IPR018062">
    <property type="entry name" value="HTH_AraC-typ_CS"/>
</dbReference>
<keyword evidence="3" id="KW-0804">Transcription</keyword>
<feature type="domain" description="HTH araC/xylS-type" evidence="5">
    <location>
        <begin position="428"/>
        <end position="526"/>
    </location>
</feature>
<evidence type="ECO:0000256" key="2">
    <source>
        <dbReference type="ARBA" id="ARBA00023125"/>
    </source>
</evidence>
<keyword evidence="4" id="KW-0597">Phosphoprotein</keyword>
<keyword evidence="8" id="KW-1185">Reference proteome</keyword>
<accession>A0ABX1Y4X6</accession>
<protein>
    <submittedName>
        <fullName evidence="7">Response regulator</fullName>
    </submittedName>
</protein>
<dbReference type="Gene3D" id="1.10.10.60">
    <property type="entry name" value="Homeodomain-like"/>
    <property type="match status" value="2"/>
</dbReference>
<keyword evidence="2" id="KW-0238">DNA-binding</keyword>
<reference evidence="7 8" key="1">
    <citation type="submission" date="2019-10" db="EMBL/GenBank/DDBJ databases">
        <title>Description of Paenibacillus terrestris sp. nov.</title>
        <authorList>
            <person name="Carlier A."/>
            <person name="Qi S."/>
        </authorList>
    </citation>
    <scope>NUCLEOTIDE SEQUENCE [LARGE SCALE GENOMIC DNA]</scope>
    <source>
        <strain evidence="7 8">LMG 31458</strain>
    </source>
</reference>
<dbReference type="Gene3D" id="3.40.50.2300">
    <property type="match status" value="1"/>
</dbReference>
<dbReference type="Proteomes" id="UP000616779">
    <property type="component" value="Unassembled WGS sequence"/>
</dbReference>
<evidence type="ECO:0000313" key="7">
    <source>
        <dbReference type="EMBL" id="NOU75806.1"/>
    </source>
</evidence>
<evidence type="ECO:0000256" key="4">
    <source>
        <dbReference type="PROSITE-ProRule" id="PRU00169"/>
    </source>
</evidence>
<comment type="caution">
    <text evidence="7">The sequence shown here is derived from an EMBL/GenBank/DDBJ whole genome shotgun (WGS) entry which is preliminary data.</text>
</comment>
<dbReference type="InterPro" id="IPR009057">
    <property type="entry name" value="Homeodomain-like_sf"/>
</dbReference>
<sequence length="529" mass="61100">MKCLMIDDDIPTIEVMCDFINWNSLGIGAVSTAHNIADAKVLIKADKPDIIICDIEMPKGSGLDMIKWVRDNHHDCAFIFFTCHENFEFASTAISYNTDAYLIKPFDKSKVEAALAKTVNTLRAKNRLQAYSQFGASWLKNKSFVEQSFWRDILFAQISPRLDLIHGEIRKRDLPLELEHGYFLVLTSIGKSDIEDNWNESTFIYAFSNLTSETMLDNLQLSHVINYQQDDRYYIATIISGSSPLEEITTRCRQQIRYCREYFQCTATCYISKKVPIDVLHATKTILEVMDRNNIIYKGNVHYQEDHFDYETNDSYTLDVNGFESLFIEGEKVQIVNKLKKDLESLTKSNKLDAGIMHSIKQDFMQLVYSILYKNKIHAHKLFSDNFSGILLQKSEHSVMDMMKWAAFITNKTIDYLREVKQSESVVEKVKTFIHNHYHQELSREDVAASVYLSPDYMAKMFKNKTGLSMKDYLNEYRILIAKERLIQGSESIGTIAVEIGFDSISYFSTIFKKITGETPNAFRAKHKQ</sequence>
<feature type="domain" description="Response regulatory" evidence="6">
    <location>
        <begin position="2"/>
        <end position="119"/>
    </location>
</feature>
<dbReference type="SMART" id="SM00448">
    <property type="entry name" value="REC"/>
    <property type="match status" value="1"/>
</dbReference>
<feature type="modified residue" description="4-aspartylphosphate" evidence="4">
    <location>
        <position position="54"/>
    </location>
</feature>
<dbReference type="Pfam" id="PF00072">
    <property type="entry name" value="Response_reg"/>
    <property type="match status" value="1"/>
</dbReference>
<dbReference type="PROSITE" id="PS01124">
    <property type="entry name" value="HTH_ARAC_FAMILY_2"/>
    <property type="match status" value="1"/>
</dbReference>
<dbReference type="PANTHER" id="PTHR43280">
    <property type="entry name" value="ARAC-FAMILY TRANSCRIPTIONAL REGULATOR"/>
    <property type="match status" value="1"/>
</dbReference>
<dbReference type="InterPro" id="IPR018060">
    <property type="entry name" value="HTH_AraC"/>
</dbReference>
<dbReference type="CDD" id="cd17536">
    <property type="entry name" value="REC_YesN-like"/>
    <property type="match status" value="1"/>
</dbReference>
<evidence type="ECO:0000259" key="5">
    <source>
        <dbReference type="PROSITE" id="PS01124"/>
    </source>
</evidence>
<dbReference type="InterPro" id="IPR011006">
    <property type="entry name" value="CheY-like_superfamily"/>
</dbReference>
<dbReference type="InterPro" id="IPR020449">
    <property type="entry name" value="Tscrpt_reg_AraC-type_HTH"/>
</dbReference>
<evidence type="ECO:0000259" key="6">
    <source>
        <dbReference type="PROSITE" id="PS50110"/>
    </source>
</evidence>
<dbReference type="PRINTS" id="PR00032">
    <property type="entry name" value="HTHARAC"/>
</dbReference>
<dbReference type="PROSITE" id="PS00041">
    <property type="entry name" value="HTH_ARAC_FAMILY_1"/>
    <property type="match status" value="1"/>
</dbReference>
<dbReference type="EMBL" id="WHOA01000233">
    <property type="protein sequence ID" value="NOU75806.1"/>
    <property type="molecule type" value="Genomic_DNA"/>
</dbReference>
<gene>
    <name evidence="7" type="ORF">GC098_31365</name>
</gene>
<dbReference type="SUPFAM" id="SSF52172">
    <property type="entry name" value="CheY-like"/>
    <property type="match status" value="1"/>
</dbReference>
<evidence type="ECO:0000256" key="3">
    <source>
        <dbReference type="ARBA" id="ARBA00023163"/>
    </source>
</evidence>
<dbReference type="InterPro" id="IPR001789">
    <property type="entry name" value="Sig_transdc_resp-reg_receiver"/>
</dbReference>
<organism evidence="7 8">
    <name type="scientific">Paenibacillus phytorum</name>
    <dbReference type="NCBI Taxonomy" id="2654977"/>
    <lineage>
        <taxon>Bacteria</taxon>
        <taxon>Bacillati</taxon>
        <taxon>Bacillota</taxon>
        <taxon>Bacilli</taxon>
        <taxon>Bacillales</taxon>
        <taxon>Paenibacillaceae</taxon>
        <taxon>Paenibacillus</taxon>
    </lineage>
</organism>
<dbReference type="RefSeq" id="WP_171647803.1">
    <property type="nucleotide sequence ID" value="NZ_WHOA01000233.1"/>
</dbReference>
<proteinExistence type="predicted"/>
<name>A0ABX1Y4X6_9BACL</name>
<dbReference type="SUPFAM" id="SSF46689">
    <property type="entry name" value="Homeodomain-like"/>
    <property type="match status" value="2"/>
</dbReference>
<evidence type="ECO:0000256" key="1">
    <source>
        <dbReference type="ARBA" id="ARBA00023015"/>
    </source>
</evidence>
<dbReference type="Pfam" id="PF12833">
    <property type="entry name" value="HTH_18"/>
    <property type="match status" value="1"/>
</dbReference>
<dbReference type="SMART" id="SM00342">
    <property type="entry name" value="HTH_ARAC"/>
    <property type="match status" value="1"/>
</dbReference>
<dbReference type="PROSITE" id="PS50110">
    <property type="entry name" value="RESPONSE_REGULATORY"/>
    <property type="match status" value="1"/>
</dbReference>
<keyword evidence="1" id="KW-0805">Transcription regulation</keyword>
<dbReference type="PANTHER" id="PTHR43280:SF2">
    <property type="entry name" value="HTH-TYPE TRANSCRIPTIONAL REGULATOR EXSA"/>
    <property type="match status" value="1"/>
</dbReference>
<evidence type="ECO:0000313" key="8">
    <source>
        <dbReference type="Proteomes" id="UP000616779"/>
    </source>
</evidence>